<keyword evidence="14" id="KW-0472">Membrane</keyword>
<feature type="domain" description="AAA+ ATPase" evidence="16">
    <location>
        <begin position="257"/>
        <end position="396"/>
    </location>
</feature>
<evidence type="ECO:0000313" key="17">
    <source>
        <dbReference type="EMBL" id="CAK9117017.1"/>
    </source>
</evidence>
<keyword evidence="15" id="KW-0732">Signal</keyword>
<evidence type="ECO:0000256" key="3">
    <source>
        <dbReference type="ARBA" id="ARBA00010550"/>
    </source>
</evidence>
<dbReference type="PANTHER" id="PTHR23076">
    <property type="entry name" value="METALLOPROTEASE M41 FTSH"/>
    <property type="match status" value="1"/>
</dbReference>
<gene>
    <name evidence="17" type="ORF">CCMP2556_LOCUS54458</name>
</gene>
<keyword evidence="11" id="KW-1133">Transmembrane helix</keyword>
<evidence type="ECO:0000256" key="9">
    <source>
        <dbReference type="ARBA" id="ARBA00022833"/>
    </source>
</evidence>
<evidence type="ECO:0000256" key="12">
    <source>
        <dbReference type="ARBA" id="ARBA00023049"/>
    </source>
</evidence>
<feature type="domain" description="AAA+ ATPase" evidence="16">
    <location>
        <begin position="1002"/>
        <end position="1141"/>
    </location>
</feature>
<dbReference type="HAMAP" id="MF_01458">
    <property type="entry name" value="FtsH"/>
    <property type="match status" value="1"/>
</dbReference>
<keyword evidence="9" id="KW-0862">Zinc</keyword>
<evidence type="ECO:0000256" key="1">
    <source>
        <dbReference type="ARBA" id="ARBA00001947"/>
    </source>
</evidence>
<keyword evidence="18" id="KW-1185">Reference proteome</keyword>
<dbReference type="Pfam" id="PF17862">
    <property type="entry name" value="AAA_lid_3"/>
    <property type="match status" value="2"/>
</dbReference>
<evidence type="ECO:0000256" key="8">
    <source>
        <dbReference type="ARBA" id="ARBA00022801"/>
    </source>
</evidence>
<dbReference type="PROSITE" id="PS00674">
    <property type="entry name" value="AAA"/>
    <property type="match status" value="2"/>
</dbReference>
<dbReference type="Gene3D" id="3.40.50.300">
    <property type="entry name" value="P-loop containing nucleotide triphosphate hydrolases"/>
    <property type="match status" value="2"/>
</dbReference>
<sequence length="1413" mass="151151">MANIAASLLLTQSMALQPAHAGDVVNYSDFMESINKGEVEMVRVQQDMLSVMLAKPVFGPLDRLQDGSRREVNLIPNAQIEDQLFNQLADKKVDVVTCPSGWGGTNWALPLLLDHTFCLILSKGLQFTWLWFDNWICPNPALYIENIAKAGRMVMQNAGAGGSPLDFLARFAGPIAWLIAGLLLLFGGLPFGGPGGPGGPGGNPFELGKSKARIIKDGDTKVKFADVAGCDGAKTELVEVVDFLKNTSRYSELGAKIPKGALLVGPPGTGKTLLAKAVAGEAGVPFFSISASEFVEIFAGIGASRVRDLFEQAKKSAPCIIFIDEIDAVGRQRSAGFGQGNDEREQTVNQLLTEMDGFESNKGVVVIAATNRADILDQALVRPGRFDRQIQVDPPDVQGRVEILKVHAKDKNLAPGVDLSAIARQTPGMSGADLANLLNEGAIVAARQNKAEIDSEDIFNALERIAIGLEKKDAVMSEQKKKLVAYHEAGHAILGALMNDYDIVSKISIVPRGPAGGVTIFMPSEERLNSGLYSKEFLENRMCVALGGRLAEEIINGKDNVTTGASNDFQQCTQVAKQMVMQLGMSPEIGQRLLGGQQQGGPFMGRDFMGQGAPPISQALKQKVDDEVKRIVDEQYQRGMKLLRDNMFLLDELAKMLMEEEKVSGDALLKLINKAAAEGKLVMANSKMAVAAYAGEVVETTADGTLNAKSKCVHPDKPMMFACADCPRRGFAGSCAPTGRKGVSRGAVARLGLSTEAAERGSQEACTSEEVIRRVEEMAADVSNGSALPSHVVNSAASQALVALAAMAAPLPALADDVPPLQAMNAPQMQQQQQQPGSPLRVSGRVTYSRLLEFVEEGSVKRVDFYDQGRTAVALVMIAGREQQLVCDLPGATTGLIEKLVSKNIMIEVHQPDKPNPLLGVLGDVAFPLLVIAGLLFLRSRAPGGGGIPGFGNQGRAKIMITPETGVKFENVAGIDEAKEELMEIVDFLKAPERFVKVGAKIPRGVLLTGPPGTGKTLMAKALAGESGVPFIQSSASEFIELFVGVGASRVRDIFKQAKEKAPCIVFIDEIDAIGRQRGAGMGGGNDEREQTLNQILTEMDGFEGNSGVIVVAATNRSDILDNALLRPGRFDRRVAVGLPDVKGREQILEVHIRNKKLEENITLTEIAQRTAGFSGADLENLMNESAILAARRNKKAISMAEINDATDRVIAGLEGRALADNSSKKLIAYHEAGHAIVGTLLPYHDAVNKVTVIPRGQAKGLTWFTPGEDQSLISAAMLKARIAGALGGRAAEQLVFGTNQVTTGAGGDLQQVERMARAMVTQFGMSDVGSIAIDDGGFMGPNYSEDLNQKIDKAIKDISDECYLNALTILNNNRACLDRVADELCENETISGDRLRELVAQYTEVPEKLAAV</sequence>
<keyword evidence="12" id="KW-0482">Metalloprotease</keyword>
<organism evidence="17 18">
    <name type="scientific">Durusdinium trenchii</name>
    <dbReference type="NCBI Taxonomy" id="1381693"/>
    <lineage>
        <taxon>Eukaryota</taxon>
        <taxon>Sar</taxon>
        <taxon>Alveolata</taxon>
        <taxon>Dinophyceae</taxon>
        <taxon>Suessiales</taxon>
        <taxon>Symbiodiniaceae</taxon>
        <taxon>Durusdinium</taxon>
    </lineage>
</organism>
<accession>A0ABP0SXA1</accession>
<evidence type="ECO:0000256" key="4">
    <source>
        <dbReference type="ARBA" id="ARBA00022670"/>
    </source>
</evidence>
<protein>
    <recommendedName>
        <fullName evidence="16">AAA+ ATPase domain-containing protein</fullName>
    </recommendedName>
</protein>
<dbReference type="CDD" id="cd19501">
    <property type="entry name" value="RecA-like_FtsH"/>
    <property type="match status" value="2"/>
</dbReference>
<dbReference type="InterPro" id="IPR027417">
    <property type="entry name" value="P-loop_NTPase"/>
</dbReference>
<keyword evidence="4" id="KW-0645">Protease</keyword>
<comment type="cofactor">
    <cofactor evidence="1">
        <name>Zn(2+)</name>
        <dbReference type="ChEBI" id="CHEBI:29105"/>
    </cofactor>
</comment>
<dbReference type="InterPro" id="IPR000642">
    <property type="entry name" value="Peptidase_M41"/>
</dbReference>
<dbReference type="InterPro" id="IPR041569">
    <property type="entry name" value="AAA_lid_3"/>
</dbReference>
<evidence type="ECO:0000256" key="14">
    <source>
        <dbReference type="ARBA" id="ARBA00023136"/>
    </source>
</evidence>
<dbReference type="InterPro" id="IPR003593">
    <property type="entry name" value="AAA+_ATPase"/>
</dbReference>
<dbReference type="Gene3D" id="1.20.58.760">
    <property type="entry name" value="Peptidase M41"/>
    <property type="match status" value="2"/>
</dbReference>
<keyword evidence="5" id="KW-0812">Transmembrane</keyword>
<dbReference type="SUPFAM" id="SSF52540">
    <property type="entry name" value="P-loop containing nucleoside triphosphate hydrolases"/>
    <property type="match status" value="2"/>
</dbReference>
<dbReference type="Pfam" id="PF01434">
    <property type="entry name" value="Peptidase_M41"/>
    <property type="match status" value="2"/>
</dbReference>
<dbReference type="InterPro" id="IPR003959">
    <property type="entry name" value="ATPase_AAA_core"/>
</dbReference>
<keyword evidence="10" id="KW-0067">ATP-binding</keyword>
<comment type="similarity">
    <text evidence="3">In the N-terminal section; belongs to the AAA ATPase family.</text>
</comment>
<dbReference type="Pfam" id="PF00004">
    <property type="entry name" value="AAA"/>
    <property type="match status" value="2"/>
</dbReference>
<evidence type="ECO:0000256" key="11">
    <source>
        <dbReference type="ARBA" id="ARBA00022989"/>
    </source>
</evidence>
<evidence type="ECO:0000256" key="7">
    <source>
        <dbReference type="ARBA" id="ARBA00022741"/>
    </source>
</evidence>
<dbReference type="EMBL" id="CAXAMN010028583">
    <property type="protein sequence ID" value="CAK9117017.1"/>
    <property type="molecule type" value="Genomic_DNA"/>
</dbReference>
<proteinExistence type="inferred from homology"/>
<evidence type="ECO:0000256" key="6">
    <source>
        <dbReference type="ARBA" id="ARBA00022723"/>
    </source>
</evidence>
<evidence type="ECO:0000313" key="18">
    <source>
        <dbReference type="Proteomes" id="UP001642484"/>
    </source>
</evidence>
<keyword evidence="6" id="KW-0479">Metal-binding</keyword>
<keyword evidence="13" id="KW-0793">Thylakoid</keyword>
<evidence type="ECO:0000256" key="2">
    <source>
        <dbReference type="ARBA" id="ARBA00010044"/>
    </source>
</evidence>
<feature type="chain" id="PRO_5045194571" description="AAA+ ATPase domain-containing protein" evidence="15">
    <location>
        <begin position="22"/>
        <end position="1413"/>
    </location>
</feature>
<feature type="signal peptide" evidence="15">
    <location>
        <begin position="1"/>
        <end position="21"/>
    </location>
</feature>
<reference evidence="17 18" key="1">
    <citation type="submission" date="2024-02" db="EMBL/GenBank/DDBJ databases">
        <authorList>
            <person name="Chen Y."/>
            <person name="Shah S."/>
            <person name="Dougan E. K."/>
            <person name="Thang M."/>
            <person name="Chan C."/>
        </authorList>
    </citation>
    <scope>NUCLEOTIDE SEQUENCE [LARGE SCALE GENOMIC DNA]</scope>
</reference>
<evidence type="ECO:0000256" key="15">
    <source>
        <dbReference type="SAM" id="SignalP"/>
    </source>
</evidence>
<evidence type="ECO:0000256" key="13">
    <source>
        <dbReference type="ARBA" id="ARBA00023078"/>
    </source>
</evidence>
<dbReference type="SUPFAM" id="SSF140990">
    <property type="entry name" value="FtsH protease domain-like"/>
    <property type="match status" value="2"/>
</dbReference>
<evidence type="ECO:0000256" key="10">
    <source>
        <dbReference type="ARBA" id="ARBA00022840"/>
    </source>
</evidence>
<dbReference type="SMART" id="SM00382">
    <property type="entry name" value="AAA"/>
    <property type="match status" value="2"/>
</dbReference>
<evidence type="ECO:0000259" key="16">
    <source>
        <dbReference type="SMART" id="SM00382"/>
    </source>
</evidence>
<keyword evidence="7" id="KW-0547">Nucleotide-binding</keyword>
<keyword evidence="8" id="KW-0378">Hydrolase</keyword>
<dbReference type="PANTHER" id="PTHR23076:SF139">
    <property type="entry name" value="ATP-DEPENDENT ZINC METALLOPROTEASE FTSH 2, CHLOROPLASTIC"/>
    <property type="match status" value="1"/>
</dbReference>
<dbReference type="InterPro" id="IPR037219">
    <property type="entry name" value="Peptidase_M41-like"/>
</dbReference>
<dbReference type="InterPro" id="IPR005936">
    <property type="entry name" value="FtsH"/>
</dbReference>
<comment type="similarity">
    <text evidence="2">In the C-terminal section; belongs to the peptidase M41 family.</text>
</comment>
<name>A0ABP0SXA1_9DINO</name>
<comment type="caution">
    <text evidence="17">The sequence shown here is derived from an EMBL/GenBank/DDBJ whole genome shotgun (WGS) entry which is preliminary data.</text>
</comment>
<dbReference type="Proteomes" id="UP001642484">
    <property type="component" value="Unassembled WGS sequence"/>
</dbReference>
<dbReference type="NCBIfam" id="TIGR01241">
    <property type="entry name" value="FtsH_fam"/>
    <property type="match status" value="2"/>
</dbReference>
<dbReference type="InterPro" id="IPR003960">
    <property type="entry name" value="ATPase_AAA_CS"/>
</dbReference>
<dbReference type="Gene3D" id="3.30.720.210">
    <property type="match status" value="2"/>
</dbReference>
<dbReference type="Gene3D" id="1.10.8.60">
    <property type="match status" value="2"/>
</dbReference>
<evidence type="ECO:0000256" key="5">
    <source>
        <dbReference type="ARBA" id="ARBA00022692"/>
    </source>
</evidence>